<evidence type="ECO:0000259" key="1">
    <source>
        <dbReference type="PROSITE" id="PS50181"/>
    </source>
</evidence>
<dbReference type="PANTHER" id="PTHR31672:SF13">
    <property type="entry name" value="F-BOX PROTEIN CPR30-LIKE"/>
    <property type="match status" value="1"/>
</dbReference>
<name>A0A5C7IPG5_9ROSI</name>
<dbReference type="EMBL" id="VAHF01000002">
    <property type="protein sequence ID" value="TXG71277.1"/>
    <property type="molecule type" value="Genomic_DNA"/>
</dbReference>
<reference evidence="3" key="1">
    <citation type="journal article" date="2019" name="Gigascience">
        <title>De novo genome assembly of the endangered Acer yangbiense, a plant species with extremely small populations endemic to Yunnan Province, China.</title>
        <authorList>
            <person name="Yang J."/>
            <person name="Wariss H.M."/>
            <person name="Tao L."/>
            <person name="Zhang R."/>
            <person name="Yun Q."/>
            <person name="Hollingsworth P."/>
            <person name="Dao Z."/>
            <person name="Luo G."/>
            <person name="Guo H."/>
            <person name="Ma Y."/>
            <person name="Sun W."/>
        </authorList>
    </citation>
    <scope>NUCLEOTIDE SEQUENCE [LARGE SCALE GENOMIC DNA]</scope>
    <source>
        <strain evidence="3">cv. Malutang</strain>
    </source>
</reference>
<organism evidence="2 3">
    <name type="scientific">Acer yangbiense</name>
    <dbReference type="NCBI Taxonomy" id="1000413"/>
    <lineage>
        <taxon>Eukaryota</taxon>
        <taxon>Viridiplantae</taxon>
        <taxon>Streptophyta</taxon>
        <taxon>Embryophyta</taxon>
        <taxon>Tracheophyta</taxon>
        <taxon>Spermatophyta</taxon>
        <taxon>Magnoliopsida</taxon>
        <taxon>eudicotyledons</taxon>
        <taxon>Gunneridae</taxon>
        <taxon>Pentapetalae</taxon>
        <taxon>rosids</taxon>
        <taxon>malvids</taxon>
        <taxon>Sapindales</taxon>
        <taxon>Sapindaceae</taxon>
        <taxon>Hippocastanoideae</taxon>
        <taxon>Acereae</taxon>
        <taxon>Acer</taxon>
    </lineage>
</organism>
<evidence type="ECO:0000313" key="3">
    <source>
        <dbReference type="Proteomes" id="UP000323000"/>
    </source>
</evidence>
<dbReference type="Gene3D" id="1.20.1280.50">
    <property type="match status" value="2"/>
</dbReference>
<dbReference type="SUPFAM" id="SSF81383">
    <property type="entry name" value="F-box domain"/>
    <property type="match status" value="2"/>
</dbReference>
<sequence length="759" mass="87341">MSDIPPPIIVDILSSLPVKSLCRFRCVSKSWLALINHPRFAKMHLSRTHKQRLLFHNDNLLYSVQLETLSCLRNSIPVEIELPAGSELDYDDNFSPVIGSCNGLLCIRFVIASMGFLLYNPSTKEFKKIPDVIQEDQDKLIGFGYAESINDYKIVKIPFNENGVFKVYSLRKDSWISIRSDFDFGFFAYSSSLASVNGAIHFASYYHGHPTVIAAFDLVEDKFKTIPPPPDFMLDKFKLSISVGHLSGCLCLLVWTFSASTELELWVMKEYGVLGSWTKIFRTKSVDMRPLLPSIPLCYLNNNETILVTLWMSRLMFWDSEDEELKDVEVDCLQDEYSGFENVYLESLVSPNRINGSWTKILRTTSEYRWLVPLCYLNNNETILVRHGMTKLMFWDSKDHEFKYVEIGCIQDEWSVGNVYLESLVSPNRINGFTIEEMSDIPPPIIVDILSRLPVKSLCRFSCVSKPWLALINHPRFAKMHLSRTHKQRLVFHNRNSLNSLYSVELETLSCLRNSIPVEIELPTSSDWRLIGSCNGLLCIRFIIASMDFLLYNPSTKECKKIRDVIPSVVIGFGYAESINDYKIVKIPLNEKGVFKRPTVIAAFDLVEDKFKTIPPPPDFMLDYFNLRISIGHLSGCLCLLVWAFSASNEIELWVMKEYGVSGSWTKILRTKSVDMRCLFPLCYLNNNETILVRRLVRRGMTKLMFWDSEDEEFKDVEIGCIQDEWSVENVYLESLVSPNHINGFTNKDDEELLGYWSN</sequence>
<dbReference type="InterPro" id="IPR050796">
    <property type="entry name" value="SCF_F-box_component"/>
</dbReference>
<dbReference type="InterPro" id="IPR001810">
    <property type="entry name" value="F-box_dom"/>
</dbReference>
<gene>
    <name evidence="2" type="ORF">EZV62_006212</name>
</gene>
<dbReference type="InterPro" id="IPR006527">
    <property type="entry name" value="F-box-assoc_dom_typ1"/>
</dbReference>
<dbReference type="InterPro" id="IPR036047">
    <property type="entry name" value="F-box-like_dom_sf"/>
</dbReference>
<comment type="caution">
    <text evidence="2">The sequence shown here is derived from an EMBL/GenBank/DDBJ whole genome shotgun (WGS) entry which is preliminary data.</text>
</comment>
<keyword evidence="3" id="KW-1185">Reference proteome</keyword>
<dbReference type="OrthoDB" id="591557at2759"/>
<dbReference type="Pfam" id="PF07734">
    <property type="entry name" value="FBA_1"/>
    <property type="match status" value="2"/>
</dbReference>
<dbReference type="InterPro" id="IPR017451">
    <property type="entry name" value="F-box-assoc_interact_dom"/>
</dbReference>
<dbReference type="PROSITE" id="PS50181">
    <property type="entry name" value="FBOX"/>
    <property type="match status" value="2"/>
</dbReference>
<dbReference type="CDD" id="cd22157">
    <property type="entry name" value="F-box_AtFBW1-like"/>
    <property type="match status" value="2"/>
</dbReference>
<dbReference type="Proteomes" id="UP000323000">
    <property type="component" value="Chromosome 2"/>
</dbReference>
<dbReference type="NCBIfam" id="TIGR01640">
    <property type="entry name" value="F_box_assoc_1"/>
    <property type="match status" value="1"/>
</dbReference>
<dbReference type="AlphaFoldDB" id="A0A5C7IPG5"/>
<accession>A0A5C7IPG5</accession>
<dbReference type="SMART" id="SM00256">
    <property type="entry name" value="FBOX"/>
    <property type="match status" value="2"/>
</dbReference>
<evidence type="ECO:0000313" key="2">
    <source>
        <dbReference type="EMBL" id="TXG71277.1"/>
    </source>
</evidence>
<proteinExistence type="predicted"/>
<dbReference type="Pfam" id="PF00646">
    <property type="entry name" value="F-box"/>
    <property type="match status" value="2"/>
</dbReference>
<feature type="domain" description="F-box" evidence="1">
    <location>
        <begin position="1"/>
        <end position="43"/>
    </location>
</feature>
<feature type="domain" description="F-box" evidence="1">
    <location>
        <begin position="435"/>
        <end position="480"/>
    </location>
</feature>
<protein>
    <recommendedName>
        <fullName evidence="1">F-box domain-containing protein</fullName>
    </recommendedName>
</protein>
<dbReference type="PANTHER" id="PTHR31672">
    <property type="entry name" value="BNACNNG10540D PROTEIN"/>
    <property type="match status" value="1"/>
</dbReference>